<dbReference type="InterPro" id="IPR023485">
    <property type="entry name" value="Ptyr_pPase"/>
</dbReference>
<dbReference type="Proteomes" id="UP000182498">
    <property type="component" value="Unassembled WGS sequence"/>
</dbReference>
<dbReference type="InterPro" id="IPR050438">
    <property type="entry name" value="LMW_PTPase"/>
</dbReference>
<dbReference type="InterPro" id="IPR036196">
    <property type="entry name" value="Ptyr_pPase_sf"/>
</dbReference>
<evidence type="ECO:0000313" key="7">
    <source>
        <dbReference type="EMBL" id="CUU66381.1"/>
    </source>
</evidence>
<evidence type="ECO:0000256" key="1">
    <source>
        <dbReference type="ARBA" id="ARBA00011063"/>
    </source>
</evidence>
<comment type="similarity">
    <text evidence="1">Belongs to the low molecular weight phosphotyrosine protein phosphatase family.</text>
</comment>
<dbReference type="RefSeq" id="WP_073884190.1">
    <property type="nucleotide sequence ID" value="NZ_FAUH01000011.1"/>
</dbReference>
<organism evidence="7 8">
    <name type="scientific">Corynebacterium variabile</name>
    <dbReference type="NCBI Taxonomy" id="1727"/>
    <lineage>
        <taxon>Bacteria</taxon>
        <taxon>Bacillati</taxon>
        <taxon>Actinomycetota</taxon>
        <taxon>Actinomycetes</taxon>
        <taxon>Mycobacteriales</taxon>
        <taxon>Corynebacteriaceae</taxon>
        <taxon>Corynebacterium</taxon>
    </lineage>
</organism>
<dbReference type="EMBL" id="FAUH01000011">
    <property type="protein sequence ID" value="CUU66381.1"/>
    <property type="molecule type" value="Genomic_DNA"/>
</dbReference>
<dbReference type="SMART" id="SM00226">
    <property type="entry name" value="LMWPc"/>
    <property type="match status" value="1"/>
</dbReference>
<feature type="active site" description="Nucleophile" evidence="5">
    <location>
        <position position="13"/>
    </location>
</feature>
<dbReference type="EC" id="3.1.3.48" evidence="2"/>
<reference evidence="8" key="1">
    <citation type="submission" date="2015-11" db="EMBL/GenBank/DDBJ databases">
        <authorList>
            <person name="Dugat-Bony E."/>
        </authorList>
    </citation>
    <scope>NUCLEOTIDE SEQUENCE [LARGE SCALE GENOMIC DNA]</scope>
    <source>
        <strain evidence="8">Mu292</strain>
    </source>
</reference>
<feature type="domain" description="Phosphotyrosine protein phosphatase I" evidence="6">
    <location>
        <begin position="1"/>
        <end position="164"/>
    </location>
</feature>
<dbReference type="GO" id="GO:0004725">
    <property type="term" value="F:protein tyrosine phosphatase activity"/>
    <property type="evidence" value="ECO:0007669"/>
    <property type="project" value="UniProtKB-EC"/>
</dbReference>
<dbReference type="AlphaFoldDB" id="A0A0X2NNU4"/>
<evidence type="ECO:0000259" key="6">
    <source>
        <dbReference type="SMART" id="SM00226"/>
    </source>
</evidence>
<protein>
    <recommendedName>
        <fullName evidence="2">protein-tyrosine-phosphatase</fullName>
        <ecNumber evidence="2">3.1.3.48</ecNumber>
    </recommendedName>
</protein>
<feature type="active site" description="Nucleophile" evidence="5">
    <location>
        <position position="7"/>
    </location>
</feature>
<dbReference type="PANTHER" id="PTHR11717:SF7">
    <property type="entry name" value="LOW MOLECULAR WEIGHT PHOSPHOTYROSINE PROTEIN PHOSPHATASE"/>
    <property type="match status" value="1"/>
</dbReference>
<gene>
    <name evidence="7" type="ORF">CVAR292_01725</name>
</gene>
<dbReference type="Pfam" id="PF01451">
    <property type="entry name" value="LMWPc"/>
    <property type="match status" value="1"/>
</dbReference>
<dbReference type="PRINTS" id="PR00719">
    <property type="entry name" value="LMWPTPASE"/>
</dbReference>
<keyword evidence="4" id="KW-0904">Protein phosphatase</keyword>
<evidence type="ECO:0000256" key="4">
    <source>
        <dbReference type="ARBA" id="ARBA00022912"/>
    </source>
</evidence>
<keyword evidence="3 7" id="KW-0378">Hydrolase</keyword>
<evidence type="ECO:0000256" key="3">
    <source>
        <dbReference type="ARBA" id="ARBA00022801"/>
    </source>
</evidence>
<name>A0A0X2NNU4_9CORY</name>
<evidence type="ECO:0000256" key="2">
    <source>
        <dbReference type="ARBA" id="ARBA00013064"/>
    </source>
</evidence>
<accession>A0A0X2NNU4</accession>
<dbReference type="InterPro" id="IPR017867">
    <property type="entry name" value="Tyr_phospatase_low_mol_wt"/>
</dbReference>
<evidence type="ECO:0000256" key="5">
    <source>
        <dbReference type="PIRSR" id="PIRSR617867-1"/>
    </source>
</evidence>
<dbReference type="SUPFAM" id="SSF52788">
    <property type="entry name" value="Phosphotyrosine protein phosphatases I"/>
    <property type="match status" value="1"/>
</dbReference>
<dbReference type="OrthoDB" id="9784339at2"/>
<sequence length="169" mass="18747">MNILFVCTGNICRSPVAEFLLRDLVREGHTVSSAGIAGLSGYAMDPRSVEYLRLRGIDGNEFAARRVSRRILKEPDLIIGFEQEHVNECLALEPAAISRTFRLCQLAAWQRNGDLTSLTDLPALRRTLPAVDCELEDPVTFRSFDDYSRVLDVISADVAALAELLPVEV</sequence>
<evidence type="ECO:0000313" key="8">
    <source>
        <dbReference type="Proteomes" id="UP000182498"/>
    </source>
</evidence>
<keyword evidence="8" id="KW-1185">Reference proteome</keyword>
<dbReference type="PANTHER" id="PTHR11717">
    <property type="entry name" value="LOW MOLECULAR WEIGHT PROTEIN TYROSINE PHOSPHATASE"/>
    <property type="match status" value="1"/>
</dbReference>
<proteinExistence type="inferred from homology"/>
<dbReference type="Gene3D" id="3.40.50.2300">
    <property type="match status" value="1"/>
</dbReference>